<accession>A0AAD1XF71</accession>
<evidence type="ECO:0000313" key="4">
    <source>
        <dbReference type="Proteomes" id="UP001295684"/>
    </source>
</evidence>
<dbReference type="AlphaFoldDB" id="A0AAD1XF71"/>
<proteinExistence type="predicted"/>
<organism evidence="3 4">
    <name type="scientific">Euplotes crassus</name>
    <dbReference type="NCBI Taxonomy" id="5936"/>
    <lineage>
        <taxon>Eukaryota</taxon>
        <taxon>Sar</taxon>
        <taxon>Alveolata</taxon>
        <taxon>Ciliophora</taxon>
        <taxon>Intramacronucleata</taxon>
        <taxon>Spirotrichea</taxon>
        <taxon>Hypotrichia</taxon>
        <taxon>Euplotida</taxon>
        <taxon>Euplotidae</taxon>
        <taxon>Moneuplotes</taxon>
    </lineage>
</organism>
<comment type="caution">
    <text evidence="3">The sequence shown here is derived from an EMBL/GenBank/DDBJ whole genome shotgun (WGS) entry which is preliminary data.</text>
</comment>
<dbReference type="Proteomes" id="UP001295684">
    <property type="component" value="Unassembled WGS sequence"/>
</dbReference>
<reference evidence="3" key="1">
    <citation type="submission" date="2023-07" db="EMBL/GenBank/DDBJ databases">
        <authorList>
            <consortium name="AG Swart"/>
            <person name="Singh M."/>
            <person name="Singh A."/>
            <person name="Seah K."/>
            <person name="Emmerich C."/>
        </authorList>
    </citation>
    <scope>NUCLEOTIDE SEQUENCE</scope>
    <source>
        <strain evidence="3">DP1</strain>
    </source>
</reference>
<evidence type="ECO:0000256" key="1">
    <source>
        <dbReference type="SAM" id="Coils"/>
    </source>
</evidence>
<keyword evidence="1" id="KW-0175">Coiled coil</keyword>
<feature type="coiled-coil region" evidence="1">
    <location>
        <begin position="276"/>
        <end position="310"/>
    </location>
</feature>
<sequence>MQPISSAEARRREPGGLGATEPTGMNPLPFGAPPSRSGFMSDPKPPFRDNDEYPMVPPTTMPHNFPNNVKITDIQPKRDANGLNVLEIPRKEQIPLPEVDMSFPPKFPKISHQAAHHNDIFVKPNLEYIDQELHPLYVQTQNLVTDLYKERLKRVEEDNNRQMSMAQMELEKRKDRERIEGKYREEIEKLEKEFQDSAHDKTNKFLGMWQRRFAEDKKVWKETMERMHEREKYLTIDDDVLLSDNIAHKLNAQVKLDIGEIDKQIFEKENDIQQELNRLKNEGVKADIEYNDLMDEIDKCKEQLRQQKYNTNIRHKYIYQNLMSDKIDFCHKQPNLKVNLPPRKVLGGNKYDFEVGTPHVDYLQKPCKFDFDYGHMVNTSRSEKRLDAATLPLGERLELGIDPQKELDRLDRQLFEWNLKQEAKDYPKDVLSKSYIKNTLIPDELKSRSDFKTNYLM</sequence>
<protein>
    <submittedName>
        <fullName evidence="3">Uncharacterized protein</fullName>
    </submittedName>
</protein>
<keyword evidence="4" id="KW-1185">Reference proteome</keyword>
<dbReference type="EMBL" id="CAMPGE010010871">
    <property type="protein sequence ID" value="CAI2369718.1"/>
    <property type="molecule type" value="Genomic_DNA"/>
</dbReference>
<name>A0AAD1XF71_EUPCR</name>
<evidence type="ECO:0000313" key="3">
    <source>
        <dbReference type="EMBL" id="CAI2369718.1"/>
    </source>
</evidence>
<evidence type="ECO:0000256" key="2">
    <source>
        <dbReference type="SAM" id="MobiDB-lite"/>
    </source>
</evidence>
<gene>
    <name evidence="3" type="ORF">ECRASSUSDP1_LOCUS11021</name>
</gene>
<feature type="region of interest" description="Disordered" evidence="2">
    <location>
        <begin position="1"/>
        <end position="49"/>
    </location>
</feature>